<comment type="caution">
    <text evidence="1">The sequence shown here is derived from an EMBL/GenBank/DDBJ whole genome shotgun (WGS) entry which is preliminary data.</text>
</comment>
<reference evidence="1" key="1">
    <citation type="submission" date="2022-07" db="EMBL/GenBank/DDBJ databases">
        <authorList>
            <person name="Otstavnykh N."/>
            <person name="Isaeva M."/>
            <person name="Bystritskaya E."/>
        </authorList>
    </citation>
    <scope>NUCLEOTIDE SEQUENCE</scope>
    <source>
        <strain evidence="1">KCTC 52189</strain>
    </source>
</reference>
<dbReference type="AlphaFoldDB" id="A0AAE3WE06"/>
<name>A0AAE3WE06_9RHOB</name>
<dbReference type="RefSeq" id="WP_306735945.1">
    <property type="nucleotide sequence ID" value="NZ_JANHAX010000003.1"/>
</dbReference>
<evidence type="ECO:0000313" key="1">
    <source>
        <dbReference type="EMBL" id="MDQ2090675.1"/>
    </source>
</evidence>
<protein>
    <submittedName>
        <fullName evidence="1">Uncharacterized protein</fullName>
    </submittedName>
</protein>
<dbReference type="EMBL" id="JANHAX010000003">
    <property type="protein sequence ID" value="MDQ2090675.1"/>
    <property type="molecule type" value="Genomic_DNA"/>
</dbReference>
<accession>A0AAE3WE06</accession>
<gene>
    <name evidence="1" type="ORF">NO357_12265</name>
</gene>
<keyword evidence="2" id="KW-1185">Reference proteome</keyword>
<sequence length="91" mass="10116">MTADKLRISEIRFNPERAGFEALVTVHDGRHSFRYPAFVAAPVHAEYRLVARGLTERALAAHRAGKHGLRAWLRPLTAARPVQPELPPLAA</sequence>
<proteinExistence type="predicted"/>
<dbReference type="Proteomes" id="UP001226762">
    <property type="component" value="Unassembled WGS sequence"/>
</dbReference>
<organism evidence="1 2">
    <name type="scientific">Marimonas arenosa</name>
    <dbReference type="NCBI Taxonomy" id="1795305"/>
    <lineage>
        <taxon>Bacteria</taxon>
        <taxon>Pseudomonadati</taxon>
        <taxon>Pseudomonadota</taxon>
        <taxon>Alphaproteobacteria</taxon>
        <taxon>Rhodobacterales</taxon>
        <taxon>Paracoccaceae</taxon>
        <taxon>Marimonas</taxon>
    </lineage>
</organism>
<evidence type="ECO:0000313" key="2">
    <source>
        <dbReference type="Proteomes" id="UP001226762"/>
    </source>
</evidence>
<reference evidence="1" key="2">
    <citation type="submission" date="2023-02" db="EMBL/GenBank/DDBJ databases">
        <title>'Rhodoalgimonas zhirmunskyi' gen. nov., isolated from a red alga.</title>
        <authorList>
            <person name="Nedashkovskaya O.I."/>
            <person name="Otstavnykh N.Y."/>
            <person name="Bystritskaya E.P."/>
            <person name="Balabanova L.A."/>
            <person name="Isaeva M.P."/>
        </authorList>
    </citation>
    <scope>NUCLEOTIDE SEQUENCE</scope>
    <source>
        <strain evidence="1">KCTC 52189</strain>
    </source>
</reference>